<feature type="binding site" evidence="12">
    <location>
        <begin position="195"/>
        <end position="199"/>
    </location>
    <ligand>
        <name>NAD(+)</name>
        <dbReference type="ChEBI" id="CHEBI:57540"/>
    </ligand>
</feature>
<proteinExistence type="inferred from homology"/>
<feature type="binding site" evidence="12">
    <location>
        <position position="15"/>
    </location>
    <ligand>
        <name>NAD(+)</name>
        <dbReference type="ChEBI" id="CHEBI:57540"/>
    </ligand>
</feature>
<evidence type="ECO:0000256" key="5">
    <source>
        <dbReference type="ARBA" id="ARBA00023002"/>
    </source>
</evidence>
<feature type="binding site" evidence="12">
    <location>
        <begin position="21"/>
        <end position="22"/>
    </location>
    <ligand>
        <name>NAD(+)</name>
        <dbReference type="ChEBI" id="CHEBI:57540"/>
    </ligand>
</feature>
<keyword evidence="7" id="KW-0443">Lipid metabolism</keyword>
<dbReference type="OrthoDB" id="9803628at2"/>
<feature type="binding site" evidence="12">
    <location>
        <position position="166"/>
    </location>
    <ligand>
        <name>NAD(+)</name>
        <dbReference type="ChEBI" id="CHEBI:57540"/>
    </ligand>
</feature>
<keyword evidence="5 9" id="KW-0560">Oxidoreductase</keyword>
<evidence type="ECO:0000256" key="2">
    <source>
        <dbReference type="ARBA" id="ARBA00009233"/>
    </source>
</evidence>
<dbReference type="Gene3D" id="3.40.50.720">
    <property type="entry name" value="NAD(P)-binding Rossmann-like Domain"/>
    <property type="match status" value="1"/>
</dbReference>
<evidence type="ECO:0000256" key="9">
    <source>
        <dbReference type="PIRNR" id="PIRNR000094"/>
    </source>
</evidence>
<evidence type="ECO:0000256" key="1">
    <source>
        <dbReference type="ARBA" id="ARBA00005194"/>
    </source>
</evidence>
<feature type="binding site" evidence="11">
    <location>
        <position position="99"/>
    </location>
    <ligand>
        <name>substrate</name>
    </ligand>
</feature>
<evidence type="ECO:0000256" key="8">
    <source>
        <dbReference type="ARBA" id="ARBA00023160"/>
    </source>
</evidence>
<dbReference type="PRINTS" id="PR00081">
    <property type="entry name" value="GDHRDH"/>
</dbReference>
<dbReference type="EMBL" id="PDOF01000001">
    <property type="protein sequence ID" value="PYZ97741.1"/>
    <property type="molecule type" value="Genomic_DNA"/>
</dbReference>
<keyword evidence="14" id="KW-1185">Reference proteome</keyword>
<dbReference type="FunFam" id="3.40.50.720:FF:000054">
    <property type="entry name" value="Enoyl-[acyl-carrier-protein] reductase [NADH]"/>
    <property type="match status" value="1"/>
</dbReference>
<evidence type="ECO:0000313" key="14">
    <source>
        <dbReference type="Proteomes" id="UP000248066"/>
    </source>
</evidence>
<dbReference type="PIRSF" id="PIRSF000094">
    <property type="entry name" value="Enoyl-ACP_rdct"/>
    <property type="match status" value="1"/>
</dbReference>
<evidence type="ECO:0000256" key="10">
    <source>
        <dbReference type="PIRSR" id="PIRSR000094-1"/>
    </source>
</evidence>
<gene>
    <name evidence="13" type="ORF">CR205_03880</name>
</gene>
<evidence type="ECO:0000256" key="11">
    <source>
        <dbReference type="PIRSR" id="PIRSR000094-2"/>
    </source>
</evidence>
<keyword evidence="6 9" id="KW-0520">NAD</keyword>
<evidence type="ECO:0000256" key="12">
    <source>
        <dbReference type="PIRSR" id="PIRSR000094-3"/>
    </source>
</evidence>
<evidence type="ECO:0000256" key="7">
    <source>
        <dbReference type="ARBA" id="ARBA00023098"/>
    </source>
</evidence>
<comment type="caution">
    <text evidence="13">The sequence shown here is derived from an EMBL/GenBank/DDBJ whole genome shotgun (WGS) entry which is preliminary data.</text>
</comment>
<name>A0A2W0HA07_9BACI</name>
<dbReference type="PANTHER" id="PTHR43159:SF2">
    <property type="entry name" value="ENOYL-[ACYL-CARRIER-PROTEIN] REDUCTASE [NADH], CHLOROPLASTIC"/>
    <property type="match status" value="1"/>
</dbReference>
<evidence type="ECO:0000256" key="6">
    <source>
        <dbReference type="ARBA" id="ARBA00023027"/>
    </source>
</evidence>
<keyword evidence="4" id="KW-0276">Fatty acid metabolism</keyword>
<dbReference type="FunFam" id="1.10.8.400:FF:000001">
    <property type="entry name" value="Enoyl-[acyl-carrier-protein] reductase [NADH]"/>
    <property type="match status" value="1"/>
</dbReference>
<dbReference type="GO" id="GO:0006633">
    <property type="term" value="P:fatty acid biosynthetic process"/>
    <property type="evidence" value="ECO:0007669"/>
    <property type="project" value="UniProtKB-KW"/>
</dbReference>
<feature type="binding site" evidence="12">
    <location>
        <position position="96"/>
    </location>
    <ligand>
        <name>NAD(+)</name>
        <dbReference type="ChEBI" id="CHEBI:57540"/>
    </ligand>
</feature>
<dbReference type="InterPro" id="IPR036291">
    <property type="entry name" value="NAD(P)-bd_dom_sf"/>
</dbReference>
<dbReference type="InterPro" id="IPR014358">
    <property type="entry name" value="Enoyl-ACP_Rdtase_NADH"/>
</dbReference>
<dbReference type="PANTHER" id="PTHR43159">
    <property type="entry name" value="ENOYL-[ACYL-CARRIER-PROTEIN] REDUCTASE"/>
    <property type="match status" value="1"/>
</dbReference>
<dbReference type="NCBIfam" id="NF006369">
    <property type="entry name" value="PRK08594.1"/>
    <property type="match status" value="1"/>
</dbReference>
<sequence length="260" mass="28207">MMNLDLSNRTYVVMGVANKRSIAWGIAQSLANAGARLVFTYAGERLERNVRQLAEGLERNDSVILPCDITDDEEIERTFRQIGEEVGTIHGIAHCIAFANREELEGEYLNTTREGFLLAQNISAYSLTAVTKAARPLMNEGGGIVTLTYLGGERVVKNYNVMGVAKASLDASVKYLANDLGKENIRVNAISAGPIRTLAAKGIGGFNEVLREIEETAPLKRTVTQEEVGDSALFLLSDLSRAVTGEILHVDGGYNTIGLM</sequence>
<accession>A0A2W0HA07</accession>
<comment type="similarity">
    <text evidence="2 9">Belongs to the short-chain dehydrogenases/reductases (SDR) family. FabI subfamily.</text>
</comment>
<keyword evidence="3 9" id="KW-0444">Lipid biosynthesis</keyword>
<evidence type="ECO:0000256" key="3">
    <source>
        <dbReference type="ARBA" id="ARBA00022516"/>
    </source>
</evidence>
<dbReference type="Gene3D" id="1.10.8.400">
    <property type="entry name" value="Enoyl acyl carrier protein reductase"/>
    <property type="match status" value="1"/>
</dbReference>
<evidence type="ECO:0000313" key="13">
    <source>
        <dbReference type="EMBL" id="PYZ97741.1"/>
    </source>
</evidence>
<dbReference type="CDD" id="cd05372">
    <property type="entry name" value="ENR_SDR"/>
    <property type="match status" value="1"/>
</dbReference>
<comment type="pathway">
    <text evidence="1">Lipid metabolism; fatty acid biosynthesis.</text>
</comment>
<evidence type="ECO:0000256" key="4">
    <source>
        <dbReference type="ARBA" id="ARBA00022832"/>
    </source>
</evidence>
<dbReference type="InterPro" id="IPR002347">
    <property type="entry name" value="SDR_fam"/>
</dbReference>
<reference evidence="13 14" key="1">
    <citation type="submission" date="2017-10" db="EMBL/GenBank/DDBJ databases">
        <title>Bacillus sp. nov., a halophilic bacterium isolated from a Yangshapao Lake.</title>
        <authorList>
            <person name="Wang H."/>
        </authorList>
    </citation>
    <scope>NUCLEOTIDE SEQUENCE [LARGE SCALE GENOMIC DNA]</scope>
    <source>
        <strain evidence="13 14">YSP-3</strain>
    </source>
</reference>
<dbReference type="Pfam" id="PF13561">
    <property type="entry name" value="adh_short_C2"/>
    <property type="match status" value="1"/>
</dbReference>
<feature type="active site" description="Proton acceptor" evidence="10">
    <location>
        <position position="149"/>
    </location>
</feature>
<organism evidence="13 14">
    <name type="scientific">Alteribacter lacisalsi</name>
    <dbReference type="NCBI Taxonomy" id="2045244"/>
    <lineage>
        <taxon>Bacteria</taxon>
        <taxon>Bacillati</taxon>
        <taxon>Bacillota</taxon>
        <taxon>Bacilli</taxon>
        <taxon>Bacillales</taxon>
        <taxon>Bacillaceae</taxon>
        <taxon>Alteribacter</taxon>
    </lineage>
</organism>
<dbReference type="EC" id="1.3.1.9" evidence="9"/>
<protein>
    <recommendedName>
        <fullName evidence="9">Enoyl-[acyl-carrier-protein] reductase [NADH]</fullName>
        <ecNumber evidence="9">1.3.1.9</ecNumber>
    </recommendedName>
</protein>
<dbReference type="Proteomes" id="UP000248066">
    <property type="component" value="Unassembled WGS sequence"/>
</dbReference>
<feature type="active site" description="Proton acceptor" evidence="10">
    <location>
        <position position="159"/>
    </location>
</feature>
<comment type="catalytic activity">
    <reaction evidence="9">
        <text>a 2,3-saturated acyl-[ACP] + NAD(+) = a (2E)-enoyl-[ACP] + NADH + H(+)</text>
        <dbReference type="Rhea" id="RHEA:10240"/>
        <dbReference type="Rhea" id="RHEA-COMP:9925"/>
        <dbReference type="Rhea" id="RHEA-COMP:9926"/>
        <dbReference type="ChEBI" id="CHEBI:15378"/>
        <dbReference type="ChEBI" id="CHEBI:57540"/>
        <dbReference type="ChEBI" id="CHEBI:57945"/>
        <dbReference type="ChEBI" id="CHEBI:78784"/>
        <dbReference type="ChEBI" id="CHEBI:78785"/>
        <dbReference type="EC" id="1.3.1.9"/>
    </reaction>
</comment>
<dbReference type="SUPFAM" id="SSF51735">
    <property type="entry name" value="NAD(P)-binding Rossmann-fold domains"/>
    <property type="match status" value="1"/>
</dbReference>
<dbReference type="AlphaFoldDB" id="A0A2W0HA07"/>
<dbReference type="GO" id="GO:0004318">
    <property type="term" value="F:enoyl-[acyl-carrier-protein] reductase (NADH) activity"/>
    <property type="evidence" value="ECO:0007669"/>
    <property type="project" value="UniProtKB-EC"/>
</dbReference>
<keyword evidence="8 9" id="KW-0275">Fatty acid biosynthesis</keyword>